<feature type="transmembrane region" description="Helical" evidence="1">
    <location>
        <begin position="210"/>
        <end position="230"/>
    </location>
</feature>
<evidence type="ECO:0000313" key="3">
    <source>
        <dbReference type="Proteomes" id="UP000762110"/>
    </source>
</evidence>
<keyword evidence="3" id="KW-1185">Reference proteome</keyword>
<dbReference type="RefSeq" id="WP_173268884.1">
    <property type="nucleotide sequence ID" value="NZ_JABMKV010000001.1"/>
</dbReference>
<organism evidence="2 3">
    <name type="scientific">Pedobacter boryungensis</name>
    <dbReference type="NCBI Taxonomy" id="869962"/>
    <lineage>
        <taxon>Bacteria</taxon>
        <taxon>Pseudomonadati</taxon>
        <taxon>Bacteroidota</taxon>
        <taxon>Sphingobacteriia</taxon>
        <taxon>Sphingobacteriales</taxon>
        <taxon>Sphingobacteriaceae</taxon>
        <taxon>Pedobacter</taxon>
    </lineage>
</organism>
<sequence length="232" mass="26489">MALALLKLLMAHILGDFFLQPNSWVIDKEKRRLKSGKLYLHIALHIALIFLMFCSLTIWKVALIIGFMHGIIDVTKLIFQKAQTKRIWFFVDQFLHIAVILICWQYIYHSSINIAFYLQSDQLWLFLLGALFLTSPAAIFIRVIIAKWIPSKASTSLQDAGKFIGILERLLIYLFVCTNHFEAVGFLLAAKSIFRFGDLKEAHDIKLTEYVLIGTLLSFGIALIVAMAVINI</sequence>
<protein>
    <submittedName>
        <fullName evidence="2">DUF3307 domain-containing protein</fullName>
    </submittedName>
</protein>
<dbReference type="InterPro" id="IPR021737">
    <property type="entry name" value="Phage_phiKZ_Orf197"/>
</dbReference>
<evidence type="ECO:0000313" key="2">
    <source>
        <dbReference type="EMBL" id="NQX30699.1"/>
    </source>
</evidence>
<keyword evidence="1" id="KW-1133">Transmembrane helix</keyword>
<dbReference type="Pfam" id="PF11750">
    <property type="entry name" value="DUF3307"/>
    <property type="match status" value="1"/>
</dbReference>
<keyword evidence="1" id="KW-0812">Transmembrane</keyword>
<dbReference type="Proteomes" id="UP000762110">
    <property type="component" value="Unassembled WGS sequence"/>
</dbReference>
<name>A0ABX2DAU5_9SPHI</name>
<feature type="transmembrane region" description="Helical" evidence="1">
    <location>
        <begin position="123"/>
        <end position="149"/>
    </location>
</feature>
<keyword evidence="1" id="KW-0472">Membrane</keyword>
<evidence type="ECO:0000256" key="1">
    <source>
        <dbReference type="SAM" id="Phobius"/>
    </source>
</evidence>
<feature type="transmembrane region" description="Helical" evidence="1">
    <location>
        <begin position="87"/>
        <end position="108"/>
    </location>
</feature>
<accession>A0ABX2DAU5</accession>
<feature type="transmembrane region" description="Helical" evidence="1">
    <location>
        <begin position="39"/>
        <end position="67"/>
    </location>
</feature>
<dbReference type="EMBL" id="JABMKV010000001">
    <property type="protein sequence ID" value="NQX30699.1"/>
    <property type="molecule type" value="Genomic_DNA"/>
</dbReference>
<feature type="transmembrane region" description="Helical" evidence="1">
    <location>
        <begin position="170"/>
        <end position="190"/>
    </location>
</feature>
<gene>
    <name evidence="2" type="ORF">HQN85_03120</name>
</gene>
<reference evidence="2 3" key="1">
    <citation type="submission" date="2020-05" db="EMBL/GenBank/DDBJ databases">
        <title>Description of Pedobacter foliorum sp. nov.</title>
        <authorList>
            <person name="Qi S."/>
            <person name="Carlier A."/>
            <person name="Cnockaert M."/>
            <person name="Vandamme P."/>
        </authorList>
    </citation>
    <scope>NUCLEOTIDE SEQUENCE [LARGE SCALE GENOMIC DNA]</scope>
    <source>
        <strain evidence="2 3">LMG 31300</strain>
    </source>
</reference>
<proteinExistence type="predicted"/>
<comment type="caution">
    <text evidence="2">The sequence shown here is derived from an EMBL/GenBank/DDBJ whole genome shotgun (WGS) entry which is preliminary data.</text>
</comment>